<proteinExistence type="inferred from homology"/>
<accession>E3J774</accession>
<dbReference type="Gene3D" id="3.90.1720.10">
    <property type="entry name" value="endopeptidase domain like (from Nostoc punctiforme)"/>
    <property type="match status" value="1"/>
</dbReference>
<dbReference type="eggNOG" id="COG0791">
    <property type="taxonomic scope" value="Bacteria"/>
</dbReference>
<dbReference type="InterPro" id="IPR038765">
    <property type="entry name" value="Papain-like_cys_pep_sf"/>
</dbReference>
<dbReference type="PANTHER" id="PTHR47053">
    <property type="entry name" value="MUREIN DD-ENDOPEPTIDASE MEPH-RELATED"/>
    <property type="match status" value="1"/>
</dbReference>
<sequence length="371" mass="39173">MFDADRPRRRRVGRSAEHESAAVAPIVFGFVAVLVLGDRDGSRLAGGATSRTVGASTRVLCVLSSEPTPNTSVACSTFQATFQSGADHFSSVALAAVQFACAQIGKPYVWGGNGDPGFDCSGLTYAPYAAAGIQIPRTAQTQYDAGPLLPGGTPLQSGDLVFFGSAANNVTHVGIYLGMRGGRRRWSTLPRWAPMSASNRSRRLWARDGDPRSTWERVGRSPGRSGSMSTAGAGTARTLADHHVPGRQHQPGQARRDDAARCLPRPALTDGGTTRRPARRSRDARPTEACAVDCAGGAWQRGDAAGADQTGRPAWRAGLGPRSRRTSPGRYPMGCPRVSLSRRSPAASNRFTASVACRGAPHGRERAAQPV</sequence>
<evidence type="ECO:0000256" key="1">
    <source>
        <dbReference type="ARBA" id="ARBA00007074"/>
    </source>
</evidence>
<name>E3J774_PSEI1</name>
<dbReference type="InParanoid" id="E3J774"/>
<dbReference type="PROSITE" id="PS51935">
    <property type="entry name" value="NLPC_P60"/>
    <property type="match status" value="1"/>
</dbReference>
<organism evidence="8 9">
    <name type="scientific">Pseudofrankia inefficax (strain DSM 45817 / CECT 9037 / DDB 130130 / EuI1c)</name>
    <name type="common">Frankia inefficax</name>
    <dbReference type="NCBI Taxonomy" id="298654"/>
    <lineage>
        <taxon>Bacteria</taxon>
        <taxon>Bacillati</taxon>
        <taxon>Actinomycetota</taxon>
        <taxon>Actinomycetes</taxon>
        <taxon>Frankiales</taxon>
        <taxon>Frankiaceae</taxon>
        <taxon>Pseudofrankia</taxon>
    </lineage>
</organism>
<keyword evidence="3" id="KW-0378">Hydrolase</keyword>
<dbReference type="GO" id="GO:0008234">
    <property type="term" value="F:cysteine-type peptidase activity"/>
    <property type="evidence" value="ECO:0007669"/>
    <property type="project" value="UniProtKB-KW"/>
</dbReference>
<dbReference type="GO" id="GO:0006508">
    <property type="term" value="P:proteolysis"/>
    <property type="evidence" value="ECO:0007669"/>
    <property type="project" value="UniProtKB-KW"/>
</dbReference>
<comment type="similarity">
    <text evidence="1">Belongs to the peptidase C40 family.</text>
</comment>
<evidence type="ECO:0000256" key="6">
    <source>
        <dbReference type="SAM" id="Phobius"/>
    </source>
</evidence>
<evidence type="ECO:0000259" key="7">
    <source>
        <dbReference type="PROSITE" id="PS51935"/>
    </source>
</evidence>
<feature type="region of interest" description="Disordered" evidence="5">
    <location>
        <begin position="302"/>
        <end position="348"/>
    </location>
</feature>
<dbReference type="Pfam" id="PF00877">
    <property type="entry name" value="NLPC_P60"/>
    <property type="match status" value="1"/>
</dbReference>
<feature type="region of interest" description="Disordered" evidence="5">
    <location>
        <begin position="199"/>
        <end position="289"/>
    </location>
</feature>
<feature type="domain" description="NlpC/P60" evidence="7">
    <location>
        <begin position="90"/>
        <end position="216"/>
    </location>
</feature>
<keyword evidence="6" id="KW-0812">Transmembrane</keyword>
<dbReference type="KEGG" id="fri:FraEuI1c_6457"/>
<dbReference type="HOGENOM" id="CLU_745466_0_0_11"/>
<feature type="compositionally biased region" description="Basic and acidic residues" evidence="5">
    <location>
        <begin position="205"/>
        <end position="219"/>
    </location>
</feature>
<keyword evidence="6" id="KW-1133">Transmembrane helix</keyword>
<evidence type="ECO:0000256" key="5">
    <source>
        <dbReference type="SAM" id="MobiDB-lite"/>
    </source>
</evidence>
<evidence type="ECO:0000313" key="8">
    <source>
        <dbReference type="EMBL" id="ADP84438.1"/>
    </source>
</evidence>
<feature type="transmembrane region" description="Helical" evidence="6">
    <location>
        <begin position="21"/>
        <end position="37"/>
    </location>
</feature>
<dbReference type="AlphaFoldDB" id="E3J774"/>
<dbReference type="EMBL" id="CP002299">
    <property type="protein sequence ID" value="ADP84438.1"/>
    <property type="molecule type" value="Genomic_DNA"/>
</dbReference>
<evidence type="ECO:0000313" key="9">
    <source>
        <dbReference type="Proteomes" id="UP000002484"/>
    </source>
</evidence>
<dbReference type="STRING" id="298654.FraEuI1c_6457"/>
<keyword evidence="4" id="KW-0788">Thiol protease</keyword>
<keyword evidence="6" id="KW-0472">Membrane</keyword>
<evidence type="ECO:0000256" key="3">
    <source>
        <dbReference type="ARBA" id="ARBA00022801"/>
    </source>
</evidence>
<dbReference type="SUPFAM" id="SSF54001">
    <property type="entry name" value="Cysteine proteinases"/>
    <property type="match status" value="1"/>
</dbReference>
<dbReference type="Proteomes" id="UP000002484">
    <property type="component" value="Chromosome"/>
</dbReference>
<dbReference type="InterPro" id="IPR051202">
    <property type="entry name" value="Peptidase_C40"/>
</dbReference>
<reference evidence="8 9" key="1">
    <citation type="submission" date="2010-10" db="EMBL/GenBank/DDBJ databases">
        <title>Complete sequence of Frankia sp. EuI1c.</title>
        <authorList>
            <consortium name="US DOE Joint Genome Institute"/>
            <person name="Lucas S."/>
            <person name="Copeland A."/>
            <person name="Lapidus A."/>
            <person name="Cheng J.-F."/>
            <person name="Bruce D."/>
            <person name="Goodwin L."/>
            <person name="Pitluck S."/>
            <person name="Chertkov O."/>
            <person name="Detter J.C."/>
            <person name="Han C."/>
            <person name="Tapia R."/>
            <person name="Land M."/>
            <person name="Hauser L."/>
            <person name="Jeffries C."/>
            <person name="Kyrpides N."/>
            <person name="Ivanova N."/>
            <person name="Mikhailova N."/>
            <person name="Beauchemin N."/>
            <person name="Sen A."/>
            <person name="Sur S.A."/>
            <person name="Gtari M."/>
            <person name="Wall L."/>
            <person name="Tisa L."/>
            <person name="Woyke T."/>
        </authorList>
    </citation>
    <scope>NUCLEOTIDE SEQUENCE [LARGE SCALE GENOMIC DNA]</scope>
    <source>
        <strain evidence="9">DSM 45817 / CECT 9037 / EuI1c</strain>
    </source>
</reference>
<dbReference type="PANTHER" id="PTHR47053:SF1">
    <property type="entry name" value="MUREIN DD-ENDOPEPTIDASE MEPH-RELATED"/>
    <property type="match status" value="1"/>
</dbReference>
<protein>
    <submittedName>
        <fullName evidence="8">NLP/P60 protein</fullName>
    </submittedName>
</protein>
<dbReference type="InterPro" id="IPR000064">
    <property type="entry name" value="NLP_P60_dom"/>
</dbReference>
<evidence type="ECO:0000256" key="2">
    <source>
        <dbReference type="ARBA" id="ARBA00022670"/>
    </source>
</evidence>
<keyword evidence="9" id="KW-1185">Reference proteome</keyword>
<gene>
    <name evidence="8" type="ordered locus">FraEuI1c_6457</name>
</gene>
<evidence type="ECO:0000256" key="4">
    <source>
        <dbReference type="ARBA" id="ARBA00022807"/>
    </source>
</evidence>
<keyword evidence="2" id="KW-0645">Protease</keyword>